<sequence length="226" mass="26150">MKEKLWAFCRKLISLALNLSILYMETIAMPISWDYGHELVFTMYTELSNMFNVAVCALVALCQLLDLFTGRELPRWVKQLKFWSTSCLTMTFLTVVFILAPMYEDGNGWYIMLFTGSMLYHHFLNPVVAMVSFLLFEREPRLPLASVPLALVPTIVYGVYDLWGNITGRIDGPYPFMRVYDQTIQESLMWFAIILGTNLLYAFVLWWLGGNGKKHRKKGPKLEFIG</sequence>
<dbReference type="EMBL" id="PRLE01000003">
    <property type="protein sequence ID" value="RAW59268.1"/>
    <property type="molecule type" value="Genomic_DNA"/>
</dbReference>
<feature type="transmembrane region" description="Helical" evidence="1">
    <location>
        <begin position="188"/>
        <end position="208"/>
    </location>
</feature>
<protein>
    <recommendedName>
        <fullName evidence="6">TIGR02206 family membrane protein</fullName>
    </recommendedName>
</protein>
<organism evidence="2 5">
    <name type="scientific">Faecalibacterium prausnitzii</name>
    <dbReference type="NCBI Taxonomy" id="853"/>
    <lineage>
        <taxon>Bacteria</taxon>
        <taxon>Bacillati</taxon>
        <taxon>Bacillota</taxon>
        <taxon>Clostridia</taxon>
        <taxon>Eubacteriales</taxon>
        <taxon>Oscillospiraceae</taxon>
        <taxon>Faecalibacterium</taxon>
    </lineage>
</organism>
<evidence type="ECO:0000313" key="4">
    <source>
        <dbReference type="Proteomes" id="UP000250583"/>
    </source>
</evidence>
<dbReference type="Proteomes" id="UP000250583">
    <property type="component" value="Unassembled WGS sequence"/>
</dbReference>
<dbReference type="OrthoDB" id="2002581at2"/>
<dbReference type="EMBL" id="PRKZ01000004">
    <property type="protein sequence ID" value="RAW49880.1"/>
    <property type="molecule type" value="Genomic_DNA"/>
</dbReference>
<evidence type="ECO:0000313" key="5">
    <source>
        <dbReference type="Proteomes" id="UP000251634"/>
    </source>
</evidence>
<keyword evidence="1" id="KW-1133">Transmembrane helix</keyword>
<keyword evidence="1" id="KW-0812">Transmembrane</keyword>
<evidence type="ECO:0000313" key="2">
    <source>
        <dbReference type="EMBL" id="RAW49880.1"/>
    </source>
</evidence>
<keyword evidence="1" id="KW-0472">Membrane</keyword>
<evidence type="ECO:0000256" key="1">
    <source>
        <dbReference type="SAM" id="Phobius"/>
    </source>
</evidence>
<accession>A0A329TM65</accession>
<feature type="transmembrane region" description="Helical" evidence="1">
    <location>
        <begin position="109"/>
        <end position="135"/>
    </location>
</feature>
<dbReference type="RefSeq" id="WP_112115450.1">
    <property type="nucleotide sequence ID" value="NZ_PRKZ01000004.1"/>
</dbReference>
<dbReference type="AlphaFoldDB" id="A0A329TM65"/>
<evidence type="ECO:0008006" key="6">
    <source>
        <dbReference type="Google" id="ProtNLM"/>
    </source>
</evidence>
<feature type="transmembrane region" description="Helical" evidence="1">
    <location>
        <begin position="142"/>
        <end position="160"/>
    </location>
</feature>
<feature type="transmembrane region" description="Helical" evidence="1">
    <location>
        <begin position="12"/>
        <end position="31"/>
    </location>
</feature>
<feature type="transmembrane region" description="Helical" evidence="1">
    <location>
        <begin position="82"/>
        <end position="103"/>
    </location>
</feature>
<gene>
    <name evidence="3" type="ORF">C4N22_05940</name>
    <name evidence="2" type="ORF">C4N25_06750</name>
</gene>
<dbReference type="Proteomes" id="UP000251634">
    <property type="component" value="Unassembled WGS sequence"/>
</dbReference>
<comment type="caution">
    <text evidence="2">The sequence shown here is derived from an EMBL/GenBank/DDBJ whole genome shotgun (WGS) entry which is preliminary data.</text>
</comment>
<evidence type="ECO:0000313" key="3">
    <source>
        <dbReference type="EMBL" id="RAW59268.1"/>
    </source>
</evidence>
<name>A0A329TM65_9FIRM</name>
<reference evidence="4 5" key="1">
    <citation type="submission" date="2018-02" db="EMBL/GenBank/DDBJ databases">
        <title>Complete genome sequencing of Faecalibacterium prausnitzii strains isolated from the human gut.</title>
        <authorList>
            <person name="Fitzgerald B.C."/>
            <person name="Shkoporov A.N."/>
            <person name="Ross P.R."/>
            <person name="Hill C."/>
        </authorList>
    </citation>
    <scope>NUCLEOTIDE SEQUENCE [LARGE SCALE GENOMIC DNA]</scope>
    <source>
        <strain evidence="3 4">APC923/61-1</strain>
        <strain evidence="2 5">APC942/8-14-2</strain>
    </source>
</reference>
<proteinExistence type="predicted"/>